<accession>A0AAD2H889</accession>
<evidence type="ECO:0000313" key="3">
    <source>
        <dbReference type="Proteomes" id="UP001295794"/>
    </source>
</evidence>
<evidence type="ECO:0000256" key="1">
    <source>
        <dbReference type="SAM" id="MobiDB-lite"/>
    </source>
</evidence>
<feature type="region of interest" description="Disordered" evidence="1">
    <location>
        <begin position="215"/>
        <end position="239"/>
    </location>
</feature>
<dbReference type="EMBL" id="CAVNYO010000169">
    <property type="protein sequence ID" value="CAK5271206.1"/>
    <property type="molecule type" value="Genomic_DNA"/>
</dbReference>
<keyword evidence="3" id="KW-1185">Reference proteome</keyword>
<proteinExistence type="predicted"/>
<organism evidence="2 3">
    <name type="scientific">Mycena citricolor</name>
    <dbReference type="NCBI Taxonomy" id="2018698"/>
    <lineage>
        <taxon>Eukaryota</taxon>
        <taxon>Fungi</taxon>
        <taxon>Dikarya</taxon>
        <taxon>Basidiomycota</taxon>
        <taxon>Agaricomycotina</taxon>
        <taxon>Agaricomycetes</taxon>
        <taxon>Agaricomycetidae</taxon>
        <taxon>Agaricales</taxon>
        <taxon>Marasmiineae</taxon>
        <taxon>Mycenaceae</taxon>
        <taxon>Mycena</taxon>
    </lineage>
</organism>
<gene>
    <name evidence="2" type="ORF">MYCIT1_LOCUS16107</name>
</gene>
<dbReference type="AlphaFoldDB" id="A0AAD2H889"/>
<dbReference type="Proteomes" id="UP001295794">
    <property type="component" value="Unassembled WGS sequence"/>
</dbReference>
<feature type="compositionally biased region" description="Acidic residues" evidence="1">
    <location>
        <begin position="216"/>
        <end position="235"/>
    </location>
</feature>
<evidence type="ECO:0000313" key="2">
    <source>
        <dbReference type="EMBL" id="CAK5271206.1"/>
    </source>
</evidence>
<comment type="caution">
    <text evidence="2">The sequence shown here is derived from an EMBL/GenBank/DDBJ whole genome shotgun (WGS) entry which is preliminary data.</text>
</comment>
<name>A0AAD2H889_9AGAR</name>
<protein>
    <submittedName>
        <fullName evidence="2">Uncharacterized protein</fullName>
    </submittedName>
</protein>
<reference evidence="2" key="1">
    <citation type="submission" date="2023-11" db="EMBL/GenBank/DDBJ databases">
        <authorList>
            <person name="De Vega J J."/>
            <person name="De Vega J J."/>
        </authorList>
    </citation>
    <scope>NUCLEOTIDE SEQUENCE</scope>
</reference>
<sequence>MSLWVQTDASSWLDTQGSTAIEQKQMKVLSLGRVASVDEHNLSHSLDVEIWTAALNSRFFANGIKMEADEWHALLGSYEVWNLRADYPGHTYELIAVAQIAMSRGQMLSQELAQTAASPPPTPSKLSNAKRPTLITKLGRNKPFVISSCLDPRFLDRLRPFFKVVWMTFFGDFPSTELAQKRFDFDQAQARTLMVEYKAGEGWERVCLLLHREPDSDSDSELASSSDEDDSDLDSDGAGNRAFSGDVHAFRRRMHKLTYGLFQGLGGTVVMQTALVGSMGVSLSFAHRASPVPN</sequence>